<keyword evidence="2" id="KW-1185">Reference proteome</keyword>
<protein>
    <submittedName>
        <fullName evidence="1">Uncharacterized protein</fullName>
    </submittedName>
</protein>
<evidence type="ECO:0000313" key="2">
    <source>
        <dbReference type="Proteomes" id="UP000677515"/>
    </source>
</evidence>
<evidence type="ECO:0000313" key="1">
    <source>
        <dbReference type="EMBL" id="BCQ34630.1"/>
    </source>
</evidence>
<reference evidence="1 2" key="1">
    <citation type="submission" date="2021-01" db="EMBL/GenBank/DDBJ databases">
        <title>Complete genome sequence of Erwinia rhapontici MAFF 311153.</title>
        <authorList>
            <person name="Morohoshi T."/>
            <person name="Someya N."/>
        </authorList>
    </citation>
    <scope>NUCLEOTIDE SEQUENCE [LARGE SCALE GENOMIC DNA]</scope>
    <source>
        <strain evidence="1 2">MAFF 311153</strain>
    </source>
</reference>
<name>A0ABM7MZZ2_ERWRD</name>
<accession>A0ABM7MZZ2</accession>
<sequence>MNDELMMRLAMIRRYCPAAEAEALQPLLADVALRVQGVTAFAASQFSPTLLPATAWVSPLHAPTADLLQAGEL</sequence>
<dbReference type="Proteomes" id="UP000677515">
    <property type="component" value="Chromosome"/>
</dbReference>
<proteinExistence type="predicted"/>
<gene>
    <name evidence="1" type="ORF">ERHA53_19730</name>
</gene>
<dbReference type="RefSeq" id="WP_133843423.1">
    <property type="nucleotide sequence ID" value="NZ_AP024329.1"/>
</dbReference>
<organism evidence="1 2">
    <name type="scientific">Erwinia rhapontici</name>
    <name type="common">Pectobacterium rhapontici</name>
    <dbReference type="NCBI Taxonomy" id="55212"/>
    <lineage>
        <taxon>Bacteria</taxon>
        <taxon>Pseudomonadati</taxon>
        <taxon>Pseudomonadota</taxon>
        <taxon>Gammaproteobacteria</taxon>
        <taxon>Enterobacterales</taxon>
        <taxon>Erwiniaceae</taxon>
        <taxon>Erwinia</taxon>
    </lineage>
</organism>
<dbReference type="EMBL" id="AP024329">
    <property type="protein sequence ID" value="BCQ34630.1"/>
    <property type="molecule type" value="Genomic_DNA"/>
</dbReference>